<accession>A0A1C7M7B6</accession>
<protein>
    <submittedName>
        <fullName evidence="2">Uncharacterized protein</fullName>
    </submittedName>
</protein>
<name>A0A1C7M7B6_GRIFR</name>
<comment type="caution">
    <text evidence="2">The sequence shown here is derived from an EMBL/GenBank/DDBJ whole genome shotgun (WGS) entry which is preliminary data.</text>
</comment>
<gene>
    <name evidence="2" type="ORF">A0H81_09342</name>
</gene>
<dbReference type="Proteomes" id="UP000092993">
    <property type="component" value="Unassembled WGS sequence"/>
</dbReference>
<evidence type="ECO:0000313" key="2">
    <source>
        <dbReference type="EMBL" id="OBZ70934.1"/>
    </source>
</evidence>
<sequence length="124" mass="13975">MALTDYQRKTNLLSDVLLWAGVQNPEPGFISGHEWTEFGSQKPATTRLGRVGGRAGETHQNPGPEPWSYHPRASGPFPHHQMFAKNSFHRKDGPNEYFIRTPAIAVIRGIRKPPTEVFQSSPLW</sequence>
<evidence type="ECO:0000256" key="1">
    <source>
        <dbReference type="SAM" id="MobiDB-lite"/>
    </source>
</evidence>
<organism evidence="2 3">
    <name type="scientific">Grifola frondosa</name>
    <name type="common">Maitake</name>
    <name type="synonym">Polyporus frondosus</name>
    <dbReference type="NCBI Taxonomy" id="5627"/>
    <lineage>
        <taxon>Eukaryota</taxon>
        <taxon>Fungi</taxon>
        <taxon>Dikarya</taxon>
        <taxon>Basidiomycota</taxon>
        <taxon>Agaricomycotina</taxon>
        <taxon>Agaricomycetes</taxon>
        <taxon>Polyporales</taxon>
        <taxon>Grifolaceae</taxon>
        <taxon>Grifola</taxon>
    </lineage>
</organism>
<keyword evidence="3" id="KW-1185">Reference proteome</keyword>
<dbReference type="AlphaFoldDB" id="A0A1C7M7B6"/>
<feature type="region of interest" description="Disordered" evidence="1">
    <location>
        <begin position="40"/>
        <end position="76"/>
    </location>
</feature>
<reference evidence="2 3" key="1">
    <citation type="submission" date="2016-03" db="EMBL/GenBank/DDBJ databases">
        <title>Whole genome sequencing of Grifola frondosa 9006-11.</title>
        <authorList>
            <person name="Min B."/>
            <person name="Park H."/>
            <person name="Kim J.-G."/>
            <person name="Cho H."/>
            <person name="Oh Y.-L."/>
            <person name="Kong W.-S."/>
            <person name="Choi I.-G."/>
        </authorList>
    </citation>
    <scope>NUCLEOTIDE SEQUENCE [LARGE SCALE GENOMIC DNA]</scope>
    <source>
        <strain evidence="2 3">9006-11</strain>
    </source>
</reference>
<evidence type="ECO:0000313" key="3">
    <source>
        <dbReference type="Proteomes" id="UP000092993"/>
    </source>
</evidence>
<proteinExistence type="predicted"/>
<dbReference type="EMBL" id="LUGG01000013">
    <property type="protein sequence ID" value="OBZ70934.1"/>
    <property type="molecule type" value="Genomic_DNA"/>
</dbReference>